<dbReference type="PANTHER" id="PTHR12526:SF636">
    <property type="entry name" value="BLL3647 PROTEIN"/>
    <property type="match status" value="1"/>
</dbReference>
<evidence type="ECO:0000256" key="1">
    <source>
        <dbReference type="ARBA" id="ARBA00022676"/>
    </source>
</evidence>
<dbReference type="Gene3D" id="3.40.50.2000">
    <property type="entry name" value="Glycogen Phosphorylase B"/>
    <property type="match status" value="2"/>
</dbReference>
<proteinExistence type="predicted"/>
<sequence length="463" mass="49180">MVRRWEGRLSAAIFGGVADLTSLLPPQRRYGYVHPVLRRVLERPLPAVAGEAEPITPRRAVPGARGEAGVTCVLASDRLDVGGIGSIIELLATSLGEAGVRPVVVCHADGPRAQRLREAGIEVHSVLDEESAVRALREAAADVIELHSASPTLEKAALASGIPLIPVLHNTEIHYSRAQWQRFEALLARSASSIAVSRTVREFHLRHVDASLADRVLIVPNGAPERPAADAAVTARARARLAETLGIEQDDAVVFLCLARYDAQKNIAGMVASFLDAAATMDQPIRLVVAGDPSDQAELRRADGIRRSSRFADRVHLLGNSDAAALLAATDAFILDSFFEGWPVAATEALGAGLPLILGDVGGAEELIAADPRRSVLIANAAGPAESISDARVSAARRRARRQGNAAEFACAIRSVTDVVLSERRNPPERDATTVFGVERMARAHARIIAQAVGTKNRGAVSD</sequence>
<keyword evidence="1 5" id="KW-0328">Glycosyltransferase</keyword>
<evidence type="ECO:0000313" key="5">
    <source>
        <dbReference type="EMBL" id="MFH8251584.1"/>
    </source>
</evidence>
<dbReference type="SUPFAM" id="SSF53756">
    <property type="entry name" value="UDP-Glycosyltransferase/glycogen phosphorylase"/>
    <property type="match status" value="1"/>
</dbReference>
<dbReference type="Pfam" id="PF13439">
    <property type="entry name" value="Glyco_transf_4"/>
    <property type="match status" value="1"/>
</dbReference>
<evidence type="ECO:0000259" key="4">
    <source>
        <dbReference type="Pfam" id="PF13439"/>
    </source>
</evidence>
<accession>A0ABW7Q9P4</accession>
<feature type="domain" description="Glycosyl transferase family 1" evidence="3">
    <location>
        <begin position="250"/>
        <end position="372"/>
    </location>
</feature>
<gene>
    <name evidence="5" type="ORF">ACH3VR_14540</name>
</gene>
<keyword evidence="2 5" id="KW-0808">Transferase</keyword>
<name>A0ABW7Q9P4_9MICO</name>
<dbReference type="RefSeq" id="WP_397557038.1">
    <property type="nucleotide sequence ID" value="NZ_JBIQWL010000005.1"/>
</dbReference>
<keyword evidence="6" id="KW-1185">Reference proteome</keyword>
<organism evidence="5 6">
    <name type="scientific">Microbacterium alkaliflavum</name>
    <dbReference type="NCBI Taxonomy" id="3248839"/>
    <lineage>
        <taxon>Bacteria</taxon>
        <taxon>Bacillati</taxon>
        <taxon>Actinomycetota</taxon>
        <taxon>Actinomycetes</taxon>
        <taxon>Micrococcales</taxon>
        <taxon>Microbacteriaceae</taxon>
        <taxon>Microbacterium</taxon>
    </lineage>
</organism>
<dbReference type="EC" id="2.4.-.-" evidence="5"/>
<feature type="domain" description="Glycosyltransferase subfamily 4-like N-terminal" evidence="4">
    <location>
        <begin position="81"/>
        <end position="222"/>
    </location>
</feature>
<dbReference type="InterPro" id="IPR001296">
    <property type="entry name" value="Glyco_trans_1"/>
</dbReference>
<dbReference type="Pfam" id="PF00534">
    <property type="entry name" value="Glycos_transf_1"/>
    <property type="match status" value="1"/>
</dbReference>
<dbReference type="InterPro" id="IPR028098">
    <property type="entry name" value="Glyco_trans_4-like_N"/>
</dbReference>
<dbReference type="GO" id="GO:0016757">
    <property type="term" value="F:glycosyltransferase activity"/>
    <property type="evidence" value="ECO:0007669"/>
    <property type="project" value="UniProtKB-KW"/>
</dbReference>
<evidence type="ECO:0000313" key="6">
    <source>
        <dbReference type="Proteomes" id="UP001610861"/>
    </source>
</evidence>
<comment type="caution">
    <text evidence="5">The sequence shown here is derived from an EMBL/GenBank/DDBJ whole genome shotgun (WGS) entry which is preliminary data.</text>
</comment>
<evidence type="ECO:0000259" key="3">
    <source>
        <dbReference type="Pfam" id="PF00534"/>
    </source>
</evidence>
<dbReference type="Proteomes" id="UP001610861">
    <property type="component" value="Unassembled WGS sequence"/>
</dbReference>
<dbReference type="PANTHER" id="PTHR12526">
    <property type="entry name" value="GLYCOSYLTRANSFERASE"/>
    <property type="match status" value="1"/>
</dbReference>
<evidence type="ECO:0000256" key="2">
    <source>
        <dbReference type="ARBA" id="ARBA00022679"/>
    </source>
</evidence>
<protein>
    <submittedName>
        <fullName evidence="5">Glycosyltransferase</fullName>
        <ecNumber evidence="5">2.4.-.-</ecNumber>
    </submittedName>
</protein>
<reference evidence="5 6" key="1">
    <citation type="submission" date="2024-09" db="EMBL/GenBank/DDBJ databases">
        <authorList>
            <person name="Pan X."/>
        </authorList>
    </citation>
    <scope>NUCLEOTIDE SEQUENCE [LARGE SCALE GENOMIC DNA]</scope>
    <source>
        <strain evidence="5 6">B2969</strain>
    </source>
</reference>
<dbReference type="EMBL" id="JBIQWL010000005">
    <property type="protein sequence ID" value="MFH8251584.1"/>
    <property type="molecule type" value="Genomic_DNA"/>
</dbReference>